<proteinExistence type="predicted"/>
<accession>A0AB39RVG9</accession>
<name>A0AB39RVG9_9ACTN</name>
<evidence type="ECO:0000313" key="2">
    <source>
        <dbReference type="EMBL" id="XDQ58750.1"/>
    </source>
</evidence>
<gene>
    <name evidence="2" type="ORF">AB5J53_47590</name>
</gene>
<dbReference type="SUPFAM" id="SSF54427">
    <property type="entry name" value="NTF2-like"/>
    <property type="match status" value="1"/>
</dbReference>
<dbReference type="EMBL" id="CP163443">
    <property type="protein sequence ID" value="XDQ58750.1"/>
    <property type="molecule type" value="Genomic_DNA"/>
</dbReference>
<reference evidence="2" key="1">
    <citation type="submission" date="2024-07" db="EMBL/GenBank/DDBJ databases">
        <authorList>
            <person name="Yu S.T."/>
        </authorList>
    </citation>
    <scope>NUCLEOTIDE SEQUENCE</scope>
    <source>
        <strain evidence="2">R41</strain>
    </source>
</reference>
<dbReference type="RefSeq" id="WP_369251899.1">
    <property type="nucleotide sequence ID" value="NZ_CP163443.1"/>
</dbReference>
<dbReference type="Gene3D" id="3.10.450.50">
    <property type="match status" value="1"/>
</dbReference>
<sequence length="130" mass="14214">MTASADILDLVERWAVAEQQNNARLLDELLTDDFTGIGPVGFVISREQWLDRFSKGLDNRAFAVEDPQVRTYGGAAVVVGVQAQETSVRGKDSSGRFRVSLVAVRRADRWLLAGVHIGPLQYPAATRTSA</sequence>
<dbReference type="Pfam" id="PF14534">
    <property type="entry name" value="DUF4440"/>
    <property type="match status" value="1"/>
</dbReference>
<organism evidence="2">
    <name type="scientific">Streptomyces sp. R41</name>
    <dbReference type="NCBI Taxonomy" id="3238632"/>
    <lineage>
        <taxon>Bacteria</taxon>
        <taxon>Bacillati</taxon>
        <taxon>Actinomycetota</taxon>
        <taxon>Actinomycetes</taxon>
        <taxon>Kitasatosporales</taxon>
        <taxon>Streptomycetaceae</taxon>
        <taxon>Streptomyces</taxon>
    </lineage>
</organism>
<protein>
    <submittedName>
        <fullName evidence="2">Nuclear transport factor 2 family protein</fullName>
    </submittedName>
</protein>
<dbReference type="InterPro" id="IPR027843">
    <property type="entry name" value="DUF4440"/>
</dbReference>
<feature type="domain" description="DUF4440" evidence="1">
    <location>
        <begin position="7"/>
        <end position="112"/>
    </location>
</feature>
<dbReference type="AlphaFoldDB" id="A0AB39RVG9"/>
<dbReference type="InterPro" id="IPR032710">
    <property type="entry name" value="NTF2-like_dom_sf"/>
</dbReference>
<evidence type="ECO:0000259" key="1">
    <source>
        <dbReference type="Pfam" id="PF14534"/>
    </source>
</evidence>